<name>A0A4Z1B8L0_9STAP</name>
<dbReference type="Proteomes" id="UP000297459">
    <property type="component" value="Unassembled WGS sequence"/>
</dbReference>
<dbReference type="Gene3D" id="2.160.10.10">
    <property type="entry name" value="Hexapeptide repeat proteins"/>
    <property type="match status" value="1"/>
</dbReference>
<dbReference type="InterPro" id="IPR018357">
    <property type="entry name" value="Hexapep_transf_CS"/>
</dbReference>
<organism evidence="3 4">
    <name type="scientific">Staphylococcus pragensis</name>
    <dbReference type="NCBI Taxonomy" id="1611836"/>
    <lineage>
        <taxon>Bacteria</taxon>
        <taxon>Bacillati</taxon>
        <taxon>Bacillota</taxon>
        <taxon>Bacilli</taxon>
        <taxon>Bacillales</taxon>
        <taxon>Staphylococcaceae</taxon>
        <taxon>Staphylococcus</taxon>
    </lineage>
</organism>
<dbReference type="InterPro" id="IPR001451">
    <property type="entry name" value="Hexapep"/>
</dbReference>
<dbReference type="Pfam" id="PF00132">
    <property type="entry name" value="Hexapep"/>
    <property type="match status" value="1"/>
</dbReference>
<protein>
    <submittedName>
        <fullName evidence="3">CatB-related O-acetyltransferase</fullName>
    </submittedName>
</protein>
<sequence>MINKVLGLLKSPSSKEKNIRVNRLAYVKNSTFEGNNYIDRFCKIRNSSIGKYSYIGFGSDFNNVEIGNYCSISSDVKMGLGKHPVDYFSSSPVFYSNNNPFGTKEAYLKFDENPKKTIIEHDVWIGANVIILDGVRIGTGAIVATGSVVTKDIAPYEVVGGVPAKIIKKRFDEDTIAQLLESKWWTMNPKTLKNENFTLNNLKVSKE</sequence>
<dbReference type="SUPFAM" id="SSF51161">
    <property type="entry name" value="Trimeric LpxA-like enzymes"/>
    <property type="match status" value="1"/>
</dbReference>
<dbReference type="EMBL" id="SRPJ01000006">
    <property type="protein sequence ID" value="TGN24654.1"/>
    <property type="molecule type" value="Genomic_DNA"/>
</dbReference>
<dbReference type="PROSITE" id="PS00101">
    <property type="entry name" value="HEXAPEP_TRANSFERASES"/>
    <property type="match status" value="1"/>
</dbReference>
<proteinExistence type="predicted"/>
<reference evidence="3 4" key="1">
    <citation type="submission" date="2019-04" db="EMBL/GenBank/DDBJ databases">
        <title>Genomic characterization of Staphylococcus petrasii strains.</title>
        <authorList>
            <person name="Vrbovska V."/>
            <person name="Kovarovic V."/>
            <person name="Maslanova I."/>
            <person name="Indrakova A."/>
            <person name="Petras P."/>
            <person name="Sedo O."/>
            <person name="Svec P."/>
            <person name="Fisarova L."/>
            <person name="Sedlacek I."/>
            <person name="Doskar J."/>
            <person name="Pantucek R."/>
        </authorList>
    </citation>
    <scope>NUCLEOTIDE SEQUENCE [LARGE SCALE GENOMIC DNA]</scope>
    <source>
        <strain evidence="3 4">CCM 8529</strain>
    </source>
</reference>
<dbReference type="InterPro" id="IPR011004">
    <property type="entry name" value="Trimer_LpxA-like_sf"/>
</dbReference>
<dbReference type="RefSeq" id="WP_126565715.1">
    <property type="nucleotide sequence ID" value="NZ_BMCY01000005.1"/>
</dbReference>
<evidence type="ECO:0000256" key="1">
    <source>
        <dbReference type="ARBA" id="ARBA00022679"/>
    </source>
</evidence>
<dbReference type="AlphaFoldDB" id="A0A4Z1B8L0"/>
<evidence type="ECO:0000313" key="4">
    <source>
        <dbReference type="Proteomes" id="UP000297459"/>
    </source>
</evidence>
<dbReference type="GO" id="GO:0016740">
    <property type="term" value="F:transferase activity"/>
    <property type="evidence" value="ECO:0007669"/>
    <property type="project" value="UniProtKB-KW"/>
</dbReference>
<gene>
    <name evidence="3" type="ORF">E2558_09790</name>
</gene>
<dbReference type="PANTHER" id="PTHR43300:SF11">
    <property type="entry name" value="ACETYLTRANSFERASE RV3034C-RELATED"/>
    <property type="match status" value="1"/>
</dbReference>
<keyword evidence="4" id="KW-1185">Reference proteome</keyword>
<keyword evidence="2" id="KW-0677">Repeat</keyword>
<evidence type="ECO:0000313" key="3">
    <source>
        <dbReference type="EMBL" id="TGN24654.1"/>
    </source>
</evidence>
<dbReference type="InterPro" id="IPR050179">
    <property type="entry name" value="Trans_hexapeptide_repeat"/>
</dbReference>
<dbReference type="CDD" id="cd03349">
    <property type="entry name" value="LbH_XAT"/>
    <property type="match status" value="1"/>
</dbReference>
<accession>A0A4Z1B8L0</accession>
<dbReference type="PANTHER" id="PTHR43300">
    <property type="entry name" value="ACETYLTRANSFERASE"/>
    <property type="match status" value="1"/>
</dbReference>
<comment type="caution">
    <text evidence="3">The sequence shown here is derived from an EMBL/GenBank/DDBJ whole genome shotgun (WGS) entry which is preliminary data.</text>
</comment>
<evidence type="ECO:0000256" key="2">
    <source>
        <dbReference type="ARBA" id="ARBA00022737"/>
    </source>
</evidence>
<keyword evidence="1 3" id="KW-0808">Transferase</keyword>